<keyword evidence="2" id="KW-1185">Reference proteome</keyword>
<name>A0A392QKZ9_9FABA</name>
<accession>A0A392QKZ9</accession>
<protein>
    <submittedName>
        <fullName evidence="1">RNA-directed DNA polymerase (Reverse transcriptase)</fullName>
    </submittedName>
</protein>
<dbReference type="GO" id="GO:0003964">
    <property type="term" value="F:RNA-directed DNA polymerase activity"/>
    <property type="evidence" value="ECO:0007669"/>
    <property type="project" value="UniProtKB-KW"/>
</dbReference>
<comment type="caution">
    <text evidence="1">The sequence shown here is derived from an EMBL/GenBank/DDBJ whole genome shotgun (WGS) entry which is preliminary data.</text>
</comment>
<keyword evidence="1" id="KW-0548">Nucleotidyltransferase</keyword>
<sequence length="144" mass="16238">FDNMKTFWERQGYSKVAIVDAQGHSGGVWILKQDGNNFDVQVEDIHMNAITFSISLGAWLLMGDFNEIIAPGEQRGGNFHQNRADGLISVMDNCNLIDLNCVGGKFTWHRNCRGQRSIAKKLDRGMANLSWRLSFPEAFLETLC</sequence>
<dbReference type="AlphaFoldDB" id="A0A392QKZ9"/>
<feature type="non-terminal residue" evidence="1">
    <location>
        <position position="144"/>
    </location>
</feature>
<keyword evidence="1" id="KW-0808">Transferase</keyword>
<dbReference type="Gene3D" id="3.60.10.10">
    <property type="entry name" value="Endonuclease/exonuclease/phosphatase"/>
    <property type="match status" value="1"/>
</dbReference>
<dbReference type="EMBL" id="LXQA010141046">
    <property type="protein sequence ID" value="MCI24370.1"/>
    <property type="molecule type" value="Genomic_DNA"/>
</dbReference>
<dbReference type="SUPFAM" id="SSF56219">
    <property type="entry name" value="DNase I-like"/>
    <property type="match status" value="1"/>
</dbReference>
<reference evidence="1 2" key="1">
    <citation type="journal article" date="2018" name="Front. Plant Sci.">
        <title>Red Clover (Trifolium pratense) and Zigzag Clover (T. medium) - A Picture of Genomic Similarities and Differences.</title>
        <authorList>
            <person name="Dluhosova J."/>
            <person name="Istvanek J."/>
            <person name="Nedelnik J."/>
            <person name="Repkova J."/>
        </authorList>
    </citation>
    <scope>NUCLEOTIDE SEQUENCE [LARGE SCALE GENOMIC DNA]</scope>
    <source>
        <strain evidence="2">cv. 10/8</strain>
        <tissue evidence="1">Leaf</tissue>
    </source>
</reference>
<dbReference type="Proteomes" id="UP000265520">
    <property type="component" value="Unassembled WGS sequence"/>
</dbReference>
<proteinExistence type="predicted"/>
<evidence type="ECO:0000313" key="2">
    <source>
        <dbReference type="Proteomes" id="UP000265520"/>
    </source>
</evidence>
<keyword evidence="1" id="KW-0695">RNA-directed DNA polymerase</keyword>
<feature type="non-terminal residue" evidence="1">
    <location>
        <position position="1"/>
    </location>
</feature>
<organism evidence="1 2">
    <name type="scientific">Trifolium medium</name>
    <dbReference type="NCBI Taxonomy" id="97028"/>
    <lineage>
        <taxon>Eukaryota</taxon>
        <taxon>Viridiplantae</taxon>
        <taxon>Streptophyta</taxon>
        <taxon>Embryophyta</taxon>
        <taxon>Tracheophyta</taxon>
        <taxon>Spermatophyta</taxon>
        <taxon>Magnoliopsida</taxon>
        <taxon>eudicotyledons</taxon>
        <taxon>Gunneridae</taxon>
        <taxon>Pentapetalae</taxon>
        <taxon>rosids</taxon>
        <taxon>fabids</taxon>
        <taxon>Fabales</taxon>
        <taxon>Fabaceae</taxon>
        <taxon>Papilionoideae</taxon>
        <taxon>50 kb inversion clade</taxon>
        <taxon>NPAAA clade</taxon>
        <taxon>Hologalegina</taxon>
        <taxon>IRL clade</taxon>
        <taxon>Trifolieae</taxon>
        <taxon>Trifolium</taxon>
    </lineage>
</organism>
<dbReference type="PANTHER" id="PTHR33710">
    <property type="entry name" value="BNAC02G09200D PROTEIN"/>
    <property type="match status" value="1"/>
</dbReference>
<dbReference type="PANTHER" id="PTHR33710:SF77">
    <property type="entry name" value="DNASE I-LIKE SUPERFAMILY PROTEIN"/>
    <property type="match status" value="1"/>
</dbReference>
<evidence type="ECO:0000313" key="1">
    <source>
        <dbReference type="EMBL" id="MCI24370.1"/>
    </source>
</evidence>
<dbReference type="InterPro" id="IPR036691">
    <property type="entry name" value="Endo/exonu/phosph_ase_sf"/>
</dbReference>